<sequence length="71" mass="8006">MTDLTVPPDANTKRIKVLVQNHVELGDTVEVRSEEWTEDRMMDVTGEVTGLESASSQLFWPARYRSALSPN</sequence>
<name>M0CDZ7_9EURY</name>
<proteinExistence type="predicted"/>
<dbReference type="Proteomes" id="UP000011615">
    <property type="component" value="Unassembled WGS sequence"/>
</dbReference>
<accession>M0CDZ7</accession>
<dbReference type="PATRIC" id="fig|1230457.4.peg.1928"/>
<evidence type="ECO:0000313" key="1">
    <source>
        <dbReference type="EMBL" id="ELZ20873.1"/>
    </source>
</evidence>
<gene>
    <name evidence="1" type="ORF">C476_09568</name>
</gene>
<comment type="caution">
    <text evidence="1">The sequence shown here is derived from an EMBL/GenBank/DDBJ whole genome shotgun (WGS) entry which is preliminary data.</text>
</comment>
<evidence type="ECO:0000313" key="2">
    <source>
        <dbReference type="Proteomes" id="UP000011615"/>
    </source>
</evidence>
<organism evidence="1 2">
    <name type="scientific">Natrinema limicola JCM 13563</name>
    <dbReference type="NCBI Taxonomy" id="1230457"/>
    <lineage>
        <taxon>Archaea</taxon>
        <taxon>Methanobacteriati</taxon>
        <taxon>Methanobacteriota</taxon>
        <taxon>Stenosarchaea group</taxon>
        <taxon>Halobacteria</taxon>
        <taxon>Halobacteriales</taxon>
        <taxon>Natrialbaceae</taxon>
        <taxon>Natrinema</taxon>
    </lineage>
</organism>
<protein>
    <submittedName>
        <fullName evidence="1">Uncharacterized protein</fullName>
    </submittedName>
</protein>
<dbReference type="eggNOG" id="arCOG10759">
    <property type="taxonomic scope" value="Archaea"/>
</dbReference>
<dbReference type="EMBL" id="AOIT01000035">
    <property type="protein sequence ID" value="ELZ20873.1"/>
    <property type="molecule type" value="Genomic_DNA"/>
</dbReference>
<dbReference type="RefSeq" id="WP_008012294.1">
    <property type="nucleotide sequence ID" value="NZ_AOIT01000035.1"/>
</dbReference>
<keyword evidence="2" id="KW-1185">Reference proteome</keyword>
<dbReference type="AlphaFoldDB" id="M0CDZ7"/>
<reference evidence="1 2" key="1">
    <citation type="journal article" date="2014" name="PLoS Genet.">
        <title>Phylogenetically driven sequencing of extremely halophilic archaea reveals strategies for static and dynamic osmo-response.</title>
        <authorList>
            <person name="Becker E.A."/>
            <person name="Seitzer P.M."/>
            <person name="Tritt A."/>
            <person name="Larsen D."/>
            <person name="Krusor M."/>
            <person name="Yao A.I."/>
            <person name="Wu D."/>
            <person name="Madern D."/>
            <person name="Eisen J.A."/>
            <person name="Darling A.E."/>
            <person name="Facciotti M.T."/>
        </authorList>
    </citation>
    <scope>NUCLEOTIDE SEQUENCE [LARGE SCALE GENOMIC DNA]</scope>
    <source>
        <strain evidence="1 2">JCM 13563</strain>
    </source>
</reference>
<dbReference type="OrthoDB" id="155751at2157"/>